<accession>A0A2G9TFG4</accession>
<protein>
    <submittedName>
        <fullName evidence="2">Uncharacterized protein</fullName>
    </submittedName>
</protein>
<evidence type="ECO:0000313" key="2">
    <source>
        <dbReference type="EMBL" id="PIO56685.1"/>
    </source>
</evidence>
<keyword evidence="1" id="KW-0812">Transmembrane</keyword>
<gene>
    <name evidence="2" type="ORF">TELCIR_21915</name>
</gene>
<feature type="transmembrane region" description="Helical" evidence="1">
    <location>
        <begin position="44"/>
        <end position="62"/>
    </location>
</feature>
<dbReference type="EMBL" id="KZ373649">
    <property type="protein sequence ID" value="PIO56685.1"/>
    <property type="molecule type" value="Genomic_DNA"/>
</dbReference>
<reference evidence="2 3" key="1">
    <citation type="submission" date="2015-09" db="EMBL/GenBank/DDBJ databases">
        <title>Draft genome of the parasitic nematode Teladorsagia circumcincta isolate WARC Sus (inbred).</title>
        <authorList>
            <person name="Mitreva M."/>
        </authorList>
    </citation>
    <scope>NUCLEOTIDE SEQUENCE [LARGE SCALE GENOMIC DNA]</scope>
    <source>
        <strain evidence="2 3">S</strain>
    </source>
</reference>
<dbReference type="AlphaFoldDB" id="A0A2G9TFG4"/>
<evidence type="ECO:0000313" key="3">
    <source>
        <dbReference type="Proteomes" id="UP000230423"/>
    </source>
</evidence>
<keyword evidence="1" id="KW-0472">Membrane</keyword>
<keyword evidence="1" id="KW-1133">Transmembrane helix</keyword>
<feature type="non-terminal residue" evidence="2">
    <location>
        <position position="63"/>
    </location>
</feature>
<name>A0A2G9TFG4_TELCI</name>
<evidence type="ECO:0000256" key="1">
    <source>
        <dbReference type="SAM" id="Phobius"/>
    </source>
</evidence>
<sequence length="63" mass="6768">GLNKITAPGASSIAPGVSDLHNARHMLALESKRDMFYAGPFLPLYYALTGCLTSLFGVVWTIL</sequence>
<keyword evidence="3" id="KW-1185">Reference proteome</keyword>
<dbReference type="Proteomes" id="UP000230423">
    <property type="component" value="Unassembled WGS sequence"/>
</dbReference>
<proteinExistence type="predicted"/>
<organism evidence="2 3">
    <name type="scientific">Teladorsagia circumcincta</name>
    <name type="common">Brown stomach worm</name>
    <name type="synonym">Ostertagia circumcincta</name>
    <dbReference type="NCBI Taxonomy" id="45464"/>
    <lineage>
        <taxon>Eukaryota</taxon>
        <taxon>Metazoa</taxon>
        <taxon>Ecdysozoa</taxon>
        <taxon>Nematoda</taxon>
        <taxon>Chromadorea</taxon>
        <taxon>Rhabditida</taxon>
        <taxon>Rhabditina</taxon>
        <taxon>Rhabditomorpha</taxon>
        <taxon>Strongyloidea</taxon>
        <taxon>Trichostrongylidae</taxon>
        <taxon>Teladorsagia</taxon>
    </lineage>
</organism>
<feature type="non-terminal residue" evidence="2">
    <location>
        <position position="1"/>
    </location>
</feature>
<dbReference type="OrthoDB" id="6507463at2759"/>